<proteinExistence type="inferred from homology"/>
<name>A0ABM3JNL4_BACDO</name>
<evidence type="ECO:0000256" key="3">
    <source>
        <dbReference type="ARBA" id="ARBA00022692"/>
    </source>
</evidence>
<dbReference type="Pfam" id="PF08395">
    <property type="entry name" value="7tm_7"/>
    <property type="match status" value="1"/>
</dbReference>
<feature type="transmembrane region" description="Helical" evidence="6">
    <location>
        <begin position="86"/>
        <end position="108"/>
    </location>
</feature>
<feature type="transmembrane region" description="Helical" evidence="6">
    <location>
        <begin position="150"/>
        <end position="167"/>
    </location>
</feature>
<evidence type="ECO:0000313" key="8">
    <source>
        <dbReference type="RefSeq" id="XP_049310821.1"/>
    </source>
</evidence>
<organism evidence="7 8">
    <name type="scientific">Bactrocera dorsalis</name>
    <name type="common">Oriental fruit fly</name>
    <name type="synonym">Dacus dorsalis</name>
    <dbReference type="NCBI Taxonomy" id="27457"/>
    <lineage>
        <taxon>Eukaryota</taxon>
        <taxon>Metazoa</taxon>
        <taxon>Ecdysozoa</taxon>
        <taxon>Arthropoda</taxon>
        <taxon>Hexapoda</taxon>
        <taxon>Insecta</taxon>
        <taxon>Pterygota</taxon>
        <taxon>Neoptera</taxon>
        <taxon>Endopterygota</taxon>
        <taxon>Diptera</taxon>
        <taxon>Brachycera</taxon>
        <taxon>Muscomorpha</taxon>
        <taxon>Tephritoidea</taxon>
        <taxon>Tephritidae</taxon>
        <taxon>Bactrocera</taxon>
        <taxon>Bactrocera</taxon>
    </lineage>
</organism>
<dbReference type="GeneID" id="125778227"/>
<reference evidence="8" key="1">
    <citation type="submission" date="2025-08" db="UniProtKB">
        <authorList>
            <consortium name="RefSeq"/>
        </authorList>
    </citation>
    <scope>IDENTIFICATION</scope>
    <source>
        <tissue evidence="8">Adult</tissue>
    </source>
</reference>
<keyword evidence="2 6" id="KW-1003">Cell membrane</keyword>
<feature type="transmembrane region" description="Helical" evidence="6">
    <location>
        <begin position="258"/>
        <end position="282"/>
    </location>
</feature>
<feature type="transmembrane region" description="Helical" evidence="6">
    <location>
        <begin position="56"/>
        <end position="74"/>
    </location>
</feature>
<comment type="similarity">
    <text evidence="6">Belongs to the insect chemoreceptor superfamily. Gustatory receptor (GR) family.</text>
</comment>
<evidence type="ECO:0000256" key="4">
    <source>
        <dbReference type="ARBA" id="ARBA00022989"/>
    </source>
</evidence>
<dbReference type="InterPro" id="IPR013604">
    <property type="entry name" value="7TM_chemorcpt"/>
</dbReference>
<accession>A0ABM3JNL4</accession>
<keyword evidence="7" id="KW-1185">Reference proteome</keyword>
<evidence type="ECO:0000256" key="5">
    <source>
        <dbReference type="ARBA" id="ARBA00023136"/>
    </source>
</evidence>
<dbReference type="RefSeq" id="XP_049310821.1">
    <property type="nucleotide sequence ID" value="XM_049454864.1"/>
</dbReference>
<feature type="transmembrane region" description="Helical" evidence="6">
    <location>
        <begin position="179"/>
        <end position="199"/>
    </location>
</feature>
<evidence type="ECO:0000256" key="1">
    <source>
        <dbReference type="ARBA" id="ARBA00004651"/>
    </source>
</evidence>
<keyword evidence="3 6" id="KW-0812">Transmembrane</keyword>
<evidence type="ECO:0000256" key="6">
    <source>
        <dbReference type="RuleBase" id="RU363108"/>
    </source>
</evidence>
<evidence type="ECO:0000313" key="7">
    <source>
        <dbReference type="Proteomes" id="UP001652620"/>
    </source>
</evidence>
<keyword evidence="6" id="KW-0807">Transducer</keyword>
<comment type="caution">
    <text evidence="6">Lacks conserved residue(s) required for the propagation of feature annotation.</text>
</comment>
<comment type="function">
    <text evidence="6">Gustatory receptor which mediates acceptance or avoidance behavior, depending on its substrates.</text>
</comment>
<protein>
    <recommendedName>
        <fullName evidence="6">Gustatory receptor</fullName>
    </recommendedName>
</protein>
<comment type="subcellular location">
    <subcellularLocation>
        <location evidence="1 6">Cell membrane</location>
        <topology evidence="1 6">Multi-pass membrane protein</topology>
    </subcellularLocation>
</comment>
<feature type="transmembrane region" description="Helical" evidence="6">
    <location>
        <begin position="294"/>
        <end position="316"/>
    </location>
</feature>
<keyword evidence="5 6" id="KW-0472">Membrane</keyword>
<dbReference type="Proteomes" id="UP001652620">
    <property type="component" value="Chromosome 4"/>
</dbReference>
<keyword evidence="6 8" id="KW-0675">Receptor</keyword>
<sequence length="396" mass="46557">MEQQLRAWLRYSFAFGLYMSPNLKTTYINNRAAAHSKRLAWLERKPIVTKQRLKEICLYIQLVGICVVFVKGLVSLKPIPGMASEAVSTLLYALQALTCIIIVAEGLWRQQQQEAFLRLLHEIEFSLKLRLREDIKLHCWISCARWHLQYLLWLSLICFVVAVYYFMELQHMAYYWHAIWYNTIIRLRIIQLCVYVCVLRNYMACLCMKLQQLVAYRTAPNQQLLDVNYEKLQTLAYLLAIKDIYDLLYKAFELLCEFAGWSLFAIITSCILDYSCTLYWILLSFEGFMETSAYYVAGFWWLVPMTATIWHICYLCHKCSQLDRLLAARLRRLLIMSSSQSMRSYRILLQLFCTQLELQCIVVTGSNFFILDLRLVTAILATMTSQMVMLIQFLCA</sequence>
<evidence type="ECO:0000256" key="2">
    <source>
        <dbReference type="ARBA" id="ARBA00022475"/>
    </source>
</evidence>
<gene>
    <name evidence="8" type="primary">LOC125778227</name>
</gene>
<keyword evidence="4 6" id="KW-1133">Transmembrane helix</keyword>